<evidence type="ECO:0000256" key="2">
    <source>
        <dbReference type="ARBA" id="ARBA00010617"/>
    </source>
</evidence>
<gene>
    <name evidence="6" type="ORF">DAEQUDRAFT_736109</name>
</gene>
<dbReference type="AlphaFoldDB" id="A0A165SPI2"/>
<dbReference type="SUPFAM" id="SSF48264">
    <property type="entry name" value="Cytochrome P450"/>
    <property type="match status" value="1"/>
</dbReference>
<dbReference type="GO" id="GO:0016705">
    <property type="term" value="F:oxidoreductase activity, acting on paired donors, with incorporation or reduction of molecular oxygen"/>
    <property type="evidence" value="ECO:0007669"/>
    <property type="project" value="InterPro"/>
</dbReference>
<dbReference type="PANTHER" id="PTHR46206">
    <property type="entry name" value="CYTOCHROME P450"/>
    <property type="match status" value="1"/>
</dbReference>
<dbReference type="OrthoDB" id="1844152at2759"/>
<keyword evidence="3" id="KW-0479">Metal-binding</keyword>
<dbReference type="GO" id="GO:0004497">
    <property type="term" value="F:monooxygenase activity"/>
    <property type="evidence" value="ECO:0007669"/>
    <property type="project" value="InterPro"/>
</dbReference>
<reference evidence="6 7" key="1">
    <citation type="journal article" date="2016" name="Mol. Biol. Evol.">
        <title>Comparative Genomics of Early-Diverging Mushroom-Forming Fungi Provides Insights into the Origins of Lignocellulose Decay Capabilities.</title>
        <authorList>
            <person name="Nagy L.G."/>
            <person name="Riley R."/>
            <person name="Tritt A."/>
            <person name="Adam C."/>
            <person name="Daum C."/>
            <person name="Floudas D."/>
            <person name="Sun H."/>
            <person name="Yadav J.S."/>
            <person name="Pangilinan J."/>
            <person name="Larsson K.H."/>
            <person name="Matsuura K."/>
            <person name="Barry K."/>
            <person name="Labutti K."/>
            <person name="Kuo R."/>
            <person name="Ohm R.A."/>
            <person name="Bhattacharya S.S."/>
            <person name="Shirouzu T."/>
            <person name="Yoshinaga Y."/>
            <person name="Martin F.M."/>
            <person name="Grigoriev I.V."/>
            <person name="Hibbett D.S."/>
        </authorList>
    </citation>
    <scope>NUCLEOTIDE SEQUENCE [LARGE SCALE GENOMIC DNA]</scope>
    <source>
        <strain evidence="6 7">L-15889</strain>
    </source>
</reference>
<sequence>MPDVMAIAGAVVGVLVSTILVRWRFDPLHIGSTKLPVRSFKKVTRRVFRVSLPDQWIVIISGADMNDELRKIPDSHASFQMAVDELTSTRYTISESFVDHPIQVTAIRGPLTKHLAVVLDTIGSKMHGEEWMSVNVLMAMAVIISRASNCVFVGLPSYRTDSTSSTRRNEGYLQGVRQLTFDVRKGRLVLGWSPRYLKGIVGWFIPWARRAARKVSVYLRPIIKERQRKLQDMGKNWIDKPNDYLMWVMDEANRQGVPTKNIIDSIMVSNVTAIHTLSNSITQAVYQLADSPEYATMLREEVENVVKEHGWTKVSMGKMRKLESFMRESQRINVSVMRKILKDVTLSNGTSIPAGTVVVGASTATHCDARNHENPEVFDPLRFAETHTEEGEAIKHHFVSTSPDPGRSFAANELKVMMAYILLHYDIKLEGNGRRPEHQFRSSSR</sequence>
<evidence type="ECO:0000256" key="4">
    <source>
        <dbReference type="ARBA" id="ARBA00023002"/>
    </source>
</evidence>
<keyword evidence="7" id="KW-1185">Reference proteome</keyword>
<evidence type="ECO:0000256" key="5">
    <source>
        <dbReference type="ARBA" id="ARBA00023004"/>
    </source>
</evidence>
<dbReference type="InterPro" id="IPR001128">
    <property type="entry name" value="Cyt_P450"/>
</dbReference>
<evidence type="ECO:0000256" key="3">
    <source>
        <dbReference type="ARBA" id="ARBA00022723"/>
    </source>
</evidence>
<protein>
    <submittedName>
        <fullName evidence="6">Cytochrome P450</fullName>
    </submittedName>
</protein>
<dbReference type="Pfam" id="PF00067">
    <property type="entry name" value="p450"/>
    <property type="match status" value="1"/>
</dbReference>
<proteinExistence type="inferred from homology"/>
<accession>A0A165SPI2</accession>
<dbReference type="GO" id="GO:0020037">
    <property type="term" value="F:heme binding"/>
    <property type="evidence" value="ECO:0007669"/>
    <property type="project" value="InterPro"/>
</dbReference>
<evidence type="ECO:0000256" key="1">
    <source>
        <dbReference type="ARBA" id="ARBA00001971"/>
    </source>
</evidence>
<dbReference type="CDD" id="cd11041">
    <property type="entry name" value="CYP503A1-like"/>
    <property type="match status" value="1"/>
</dbReference>
<dbReference type="InterPro" id="IPR036396">
    <property type="entry name" value="Cyt_P450_sf"/>
</dbReference>
<evidence type="ECO:0000313" key="6">
    <source>
        <dbReference type="EMBL" id="KZT72300.1"/>
    </source>
</evidence>
<organism evidence="6 7">
    <name type="scientific">Daedalea quercina L-15889</name>
    <dbReference type="NCBI Taxonomy" id="1314783"/>
    <lineage>
        <taxon>Eukaryota</taxon>
        <taxon>Fungi</taxon>
        <taxon>Dikarya</taxon>
        <taxon>Basidiomycota</taxon>
        <taxon>Agaricomycotina</taxon>
        <taxon>Agaricomycetes</taxon>
        <taxon>Polyporales</taxon>
        <taxon>Fomitopsis</taxon>
    </lineage>
</organism>
<dbReference type="Proteomes" id="UP000076727">
    <property type="component" value="Unassembled WGS sequence"/>
</dbReference>
<dbReference type="GO" id="GO:0005506">
    <property type="term" value="F:iron ion binding"/>
    <property type="evidence" value="ECO:0007669"/>
    <property type="project" value="InterPro"/>
</dbReference>
<dbReference type="Gene3D" id="1.10.630.10">
    <property type="entry name" value="Cytochrome P450"/>
    <property type="match status" value="1"/>
</dbReference>
<comment type="similarity">
    <text evidence="2">Belongs to the cytochrome P450 family.</text>
</comment>
<comment type="cofactor">
    <cofactor evidence="1">
        <name>heme</name>
        <dbReference type="ChEBI" id="CHEBI:30413"/>
    </cofactor>
</comment>
<dbReference type="STRING" id="1314783.A0A165SPI2"/>
<keyword evidence="5" id="KW-0408">Iron</keyword>
<name>A0A165SPI2_9APHY</name>
<keyword evidence="4" id="KW-0560">Oxidoreductase</keyword>
<dbReference type="EMBL" id="KV429041">
    <property type="protein sequence ID" value="KZT72300.1"/>
    <property type="molecule type" value="Genomic_DNA"/>
</dbReference>
<evidence type="ECO:0000313" key="7">
    <source>
        <dbReference type="Proteomes" id="UP000076727"/>
    </source>
</evidence>